<gene>
    <name evidence="1" type="ORF">GGH94_005978</name>
</gene>
<keyword evidence="2" id="KW-1185">Reference proteome</keyword>
<proteinExistence type="predicted"/>
<dbReference type="EMBL" id="JANBUY010000366">
    <property type="protein sequence ID" value="KAJ2859669.1"/>
    <property type="molecule type" value="Genomic_DNA"/>
</dbReference>
<evidence type="ECO:0000313" key="2">
    <source>
        <dbReference type="Proteomes" id="UP001140074"/>
    </source>
</evidence>
<sequence length="192" mass="19645">MAAAMVVVSASTKAAMVANNVGAVAVNTAKAVSPDFMASIEVGGDTADAESEAANDLTTAATITASETTAPWQDIKAALDAIKAASEATIRVVSKLEAAAAKPTDYADEATIAVKEAVAAVKCAAADTCTASQNASYALNALSRMEVGLIPSWSILQRLHEMQDWAERYVAEHTPVVAAATTAIDMEPATTD</sequence>
<dbReference type="AlphaFoldDB" id="A0A9W8ICK6"/>
<comment type="caution">
    <text evidence="1">The sequence shown here is derived from an EMBL/GenBank/DDBJ whole genome shotgun (WGS) entry which is preliminary data.</text>
</comment>
<protein>
    <submittedName>
        <fullName evidence="1">Uncharacterized protein</fullName>
    </submittedName>
</protein>
<accession>A0A9W8ICK6</accession>
<name>A0A9W8ICK6_9FUNG</name>
<reference evidence="1" key="1">
    <citation type="submission" date="2022-07" db="EMBL/GenBank/DDBJ databases">
        <title>Phylogenomic reconstructions and comparative analyses of Kickxellomycotina fungi.</title>
        <authorList>
            <person name="Reynolds N.K."/>
            <person name="Stajich J.E."/>
            <person name="Barry K."/>
            <person name="Grigoriev I.V."/>
            <person name="Crous P."/>
            <person name="Smith M.E."/>
        </authorList>
    </citation>
    <scope>NUCLEOTIDE SEQUENCE</scope>
    <source>
        <strain evidence="1">RSA 476</strain>
    </source>
</reference>
<evidence type="ECO:0000313" key="1">
    <source>
        <dbReference type="EMBL" id="KAJ2859669.1"/>
    </source>
</evidence>
<dbReference type="Proteomes" id="UP001140074">
    <property type="component" value="Unassembled WGS sequence"/>
</dbReference>
<organism evidence="1 2">
    <name type="scientific">Coemansia aciculifera</name>
    <dbReference type="NCBI Taxonomy" id="417176"/>
    <lineage>
        <taxon>Eukaryota</taxon>
        <taxon>Fungi</taxon>
        <taxon>Fungi incertae sedis</taxon>
        <taxon>Zoopagomycota</taxon>
        <taxon>Kickxellomycotina</taxon>
        <taxon>Kickxellomycetes</taxon>
        <taxon>Kickxellales</taxon>
        <taxon>Kickxellaceae</taxon>
        <taxon>Coemansia</taxon>
    </lineage>
</organism>